<dbReference type="PROSITE" id="PS51767">
    <property type="entry name" value="PEPTIDASE_A1"/>
    <property type="match status" value="2"/>
</dbReference>
<evidence type="ECO:0000256" key="1">
    <source>
        <dbReference type="ARBA" id="ARBA00007447"/>
    </source>
</evidence>
<dbReference type="InterPro" id="IPR033121">
    <property type="entry name" value="PEPTIDASE_A1"/>
</dbReference>
<dbReference type="GO" id="GO:0004190">
    <property type="term" value="F:aspartic-type endopeptidase activity"/>
    <property type="evidence" value="ECO:0007669"/>
    <property type="project" value="UniProtKB-KW"/>
</dbReference>
<dbReference type="InterPro" id="IPR021109">
    <property type="entry name" value="Peptidase_aspartic_dom_sf"/>
</dbReference>
<dbReference type="GO" id="GO:0005576">
    <property type="term" value="C:extracellular region"/>
    <property type="evidence" value="ECO:0007669"/>
    <property type="project" value="TreeGrafter"/>
</dbReference>
<dbReference type="InterPro" id="IPR051708">
    <property type="entry name" value="Plant_Aspart_Prot_A1"/>
</dbReference>
<dbReference type="Pfam" id="PF14541">
    <property type="entry name" value="TAXi_C"/>
    <property type="match status" value="2"/>
</dbReference>
<dbReference type="InterPro" id="IPR032799">
    <property type="entry name" value="TAXi_C"/>
</dbReference>
<keyword evidence="5" id="KW-0325">Glycoprotein</keyword>
<keyword evidence="4" id="KW-0378">Hydrolase</keyword>
<dbReference type="FunFam" id="2.40.70.10:FF:000033">
    <property type="entry name" value="Aspartyl protease family protein"/>
    <property type="match status" value="1"/>
</dbReference>
<dbReference type="GO" id="GO:0006508">
    <property type="term" value="P:proteolysis"/>
    <property type="evidence" value="ECO:0007669"/>
    <property type="project" value="UniProtKB-KW"/>
</dbReference>
<name>A0AAW2TZ76_9LAMI</name>
<feature type="domain" description="Peptidase A1" evidence="6">
    <location>
        <begin position="122"/>
        <end position="450"/>
    </location>
</feature>
<evidence type="ECO:0000256" key="2">
    <source>
        <dbReference type="ARBA" id="ARBA00022670"/>
    </source>
</evidence>
<dbReference type="InterPro" id="IPR032861">
    <property type="entry name" value="TAXi_N"/>
</dbReference>
<evidence type="ECO:0000259" key="6">
    <source>
        <dbReference type="PROSITE" id="PS51767"/>
    </source>
</evidence>
<feature type="domain" description="Peptidase A1" evidence="6">
    <location>
        <begin position="524"/>
        <end position="854"/>
    </location>
</feature>
<comment type="caution">
    <text evidence="7">The sequence shown here is derived from an EMBL/GenBank/DDBJ whole genome shotgun (WGS) entry which is preliminary data.</text>
</comment>
<keyword evidence="3" id="KW-0064">Aspartyl protease</keyword>
<organism evidence="7">
    <name type="scientific">Sesamum latifolium</name>
    <dbReference type="NCBI Taxonomy" id="2727402"/>
    <lineage>
        <taxon>Eukaryota</taxon>
        <taxon>Viridiplantae</taxon>
        <taxon>Streptophyta</taxon>
        <taxon>Embryophyta</taxon>
        <taxon>Tracheophyta</taxon>
        <taxon>Spermatophyta</taxon>
        <taxon>Magnoliopsida</taxon>
        <taxon>eudicotyledons</taxon>
        <taxon>Gunneridae</taxon>
        <taxon>Pentapetalae</taxon>
        <taxon>asterids</taxon>
        <taxon>lamiids</taxon>
        <taxon>Lamiales</taxon>
        <taxon>Pedaliaceae</taxon>
        <taxon>Sesamum</taxon>
    </lineage>
</organism>
<gene>
    <name evidence="7" type="ORF">Slati_3618200</name>
</gene>
<comment type="similarity">
    <text evidence="1">Belongs to the peptidase A1 family.</text>
</comment>
<evidence type="ECO:0000256" key="3">
    <source>
        <dbReference type="ARBA" id="ARBA00022750"/>
    </source>
</evidence>
<dbReference type="CDD" id="cd05476">
    <property type="entry name" value="pepsin_A_like_plant"/>
    <property type="match status" value="2"/>
</dbReference>
<dbReference type="SUPFAM" id="SSF50630">
    <property type="entry name" value="Acid proteases"/>
    <property type="match status" value="2"/>
</dbReference>
<evidence type="ECO:0000313" key="7">
    <source>
        <dbReference type="EMBL" id="KAL0410285.1"/>
    </source>
</evidence>
<dbReference type="Pfam" id="PF14543">
    <property type="entry name" value="TAXi_N"/>
    <property type="match status" value="2"/>
</dbReference>
<dbReference type="AlphaFoldDB" id="A0AAW2TZ76"/>
<reference evidence="7" key="2">
    <citation type="journal article" date="2024" name="Plant">
        <title>Genomic evolution and insights into agronomic trait innovations of Sesamum species.</title>
        <authorList>
            <person name="Miao H."/>
            <person name="Wang L."/>
            <person name="Qu L."/>
            <person name="Liu H."/>
            <person name="Sun Y."/>
            <person name="Le M."/>
            <person name="Wang Q."/>
            <person name="Wei S."/>
            <person name="Zheng Y."/>
            <person name="Lin W."/>
            <person name="Duan Y."/>
            <person name="Cao H."/>
            <person name="Xiong S."/>
            <person name="Wang X."/>
            <person name="Wei L."/>
            <person name="Li C."/>
            <person name="Ma Q."/>
            <person name="Ju M."/>
            <person name="Zhao R."/>
            <person name="Li G."/>
            <person name="Mu C."/>
            <person name="Tian Q."/>
            <person name="Mei H."/>
            <person name="Zhang T."/>
            <person name="Gao T."/>
            <person name="Zhang H."/>
        </authorList>
    </citation>
    <scope>NUCLEOTIDE SEQUENCE</scope>
    <source>
        <strain evidence="7">KEN1</strain>
    </source>
</reference>
<dbReference type="EMBL" id="JACGWN010000013">
    <property type="protein sequence ID" value="KAL0410285.1"/>
    <property type="molecule type" value="Genomic_DNA"/>
</dbReference>
<evidence type="ECO:0000256" key="5">
    <source>
        <dbReference type="ARBA" id="ARBA00023180"/>
    </source>
</evidence>
<dbReference type="PANTHER" id="PTHR47967">
    <property type="entry name" value="OS07G0603500 PROTEIN-RELATED"/>
    <property type="match status" value="1"/>
</dbReference>
<dbReference type="PANTHER" id="PTHR47967:SF14">
    <property type="entry name" value="EUKARYOTIC ASPARTYL PROTEASE FAMILY PROTEIN"/>
    <property type="match status" value="1"/>
</dbReference>
<accession>A0AAW2TZ76</accession>
<sequence length="863" mass="94962">MNTTNMQTISDSLTLQKSMRMAYTHRLAAVLAVTFHVLIVTSTTGAIITQRNKLALRLIHRGSIALSPFYKPKLSFSDHAIQAINSSRTRPDNYSSTKISRSSVSLDDISAPVVPMEDGSIFLVNISIGEPPLPQLLAMDTGSQLIWVHCTRCEECNNVFDPKLSSTYTQLSSNSPECAKFAHGHQDLESQCAYGIRYNDGSTSRGVLAMEKFTFVTSTGGTVEVPDVVFGCALDTNGSVGDLNGILGLEAPERYYVAAGTGNKFSYCIGNISDTEYMYNQLILGDGAIIQGDSTPLQTIDRHYIVTLEGISVGGKQLAIYDQGEFHFNITIDSGTTYTQLVKSAYEPLMTEVKNLVDGVLKPAKVRNGENQLCYLGDLERDLKGFPLVTLHLAEGSNVDLDVEAMFQRSTDGSAFCMAVVESRENIIGVRAQQYYNVGFDLDAKRVATKDAAANRTKLVFRLIHRDSLLPALSNPNPTISHLTNDAINSSRAHPAYIQGMSTDGSPLSQEDIRGPLVPEGRLFFINISIGEPPVPQLLALDTGSELTWLQRPPCTGCPIYDPKLSATYTELSCDPKYQCSNYSELSGCGQESRCTYAIGYLDESRCTGIMALEKFTFESSSGGTSEMPYLLFGYGLESHGNVRRLTGVLGLQIHNQYSILSRVGKKFSYCIGNVNDPHYMYNQLILGEGAVLQGYSTPLGFRQNHYAVTLEGISVGQKQLQIVNPQDFKFNVVIDTGSTLTLLLRSAFEPLKEEVMDYLDGLLPLVKVKDAGERPCYRGDMQEDLKGFPLVTLHLADGADVYLDVEGMFRRANDRVFCMAVDVTKYDLNVIGILSQQYCNIGFDLNAMKVSFQRIECELLED</sequence>
<proteinExistence type="inferred from homology"/>
<reference evidence="7" key="1">
    <citation type="submission" date="2020-06" db="EMBL/GenBank/DDBJ databases">
        <authorList>
            <person name="Li T."/>
            <person name="Hu X."/>
            <person name="Zhang T."/>
            <person name="Song X."/>
            <person name="Zhang H."/>
            <person name="Dai N."/>
            <person name="Sheng W."/>
            <person name="Hou X."/>
            <person name="Wei L."/>
        </authorList>
    </citation>
    <scope>NUCLEOTIDE SEQUENCE</scope>
    <source>
        <strain evidence="7">KEN1</strain>
        <tissue evidence="7">Leaf</tissue>
    </source>
</reference>
<protein>
    <submittedName>
        <fullName evidence="7">Aspartic proteinase CDR1</fullName>
    </submittedName>
</protein>
<dbReference type="InterPro" id="IPR034161">
    <property type="entry name" value="Pepsin-like_plant"/>
</dbReference>
<evidence type="ECO:0000256" key="4">
    <source>
        <dbReference type="ARBA" id="ARBA00022801"/>
    </source>
</evidence>
<keyword evidence="2" id="KW-0645">Protease</keyword>
<dbReference type="Gene3D" id="2.40.70.10">
    <property type="entry name" value="Acid Proteases"/>
    <property type="match status" value="4"/>
</dbReference>